<protein>
    <submittedName>
        <fullName evidence="1">Uncharacterized protein</fullName>
    </submittedName>
</protein>
<dbReference type="AlphaFoldDB" id="A0A3S1JK79"/>
<dbReference type="EMBL" id="RIAR02000001">
    <property type="protein sequence ID" value="NSL88331.1"/>
    <property type="molecule type" value="Genomic_DNA"/>
</dbReference>
<organism evidence="1 2">
    <name type="scientific">Chitinophaga solisilvae</name>
    <dbReference type="NCBI Taxonomy" id="1233460"/>
    <lineage>
        <taxon>Bacteria</taxon>
        <taxon>Pseudomonadati</taxon>
        <taxon>Bacteroidota</taxon>
        <taxon>Chitinophagia</taxon>
        <taxon>Chitinophagales</taxon>
        <taxon>Chitinophagaceae</taxon>
        <taxon>Chitinophaga</taxon>
    </lineage>
</organism>
<evidence type="ECO:0000313" key="1">
    <source>
        <dbReference type="EMBL" id="NSL88331.1"/>
    </source>
</evidence>
<evidence type="ECO:0000313" key="2">
    <source>
        <dbReference type="Proteomes" id="UP000281028"/>
    </source>
</evidence>
<sequence>MSIEITETELISLYNKAKENFSACIHAEENEFLKEEAGGSLASVTVKESDINIVLSPGIPEKYTLEICLILYSSDKIIGKYIFYEDDKGNSIDDSLILY</sequence>
<keyword evidence="2" id="KW-1185">Reference proteome</keyword>
<comment type="caution">
    <text evidence="1">The sequence shown here is derived from an EMBL/GenBank/DDBJ whole genome shotgun (WGS) entry which is preliminary data.</text>
</comment>
<name>A0A3S1JK79_9BACT</name>
<dbReference type="OrthoDB" id="675372at2"/>
<dbReference type="Proteomes" id="UP000281028">
    <property type="component" value="Unassembled WGS sequence"/>
</dbReference>
<reference evidence="1" key="1">
    <citation type="submission" date="2020-05" db="EMBL/GenBank/DDBJ databases">
        <title>Chitinophaga laudate sp. nov., isolated from a tropical peat swamp.</title>
        <authorList>
            <person name="Goh C.B.S."/>
            <person name="Lee M.S."/>
            <person name="Parimannan S."/>
            <person name="Pasbakhsh P."/>
            <person name="Yule C.M."/>
            <person name="Rajandas H."/>
            <person name="Loke S."/>
            <person name="Croft L."/>
            <person name="Tan J.B.L."/>
        </authorList>
    </citation>
    <scope>NUCLEOTIDE SEQUENCE</scope>
    <source>
        <strain evidence="1">Mgbs1</strain>
    </source>
</reference>
<accession>A0A3S1JK79</accession>
<gene>
    <name evidence="1" type="ORF">ECE50_015945</name>
</gene>
<proteinExistence type="predicted"/>